<dbReference type="CDD" id="cd00117">
    <property type="entry name" value="TFP"/>
    <property type="match status" value="1"/>
</dbReference>
<dbReference type="Proteomes" id="UP000186922">
    <property type="component" value="Unassembled WGS sequence"/>
</dbReference>
<name>A0A1D1V708_RAMVA</name>
<dbReference type="STRING" id="947166.A0A1D1V708"/>
<feature type="domain" description="LRRCT" evidence="5">
    <location>
        <begin position="481"/>
        <end position="555"/>
    </location>
</feature>
<reference evidence="6 7" key="1">
    <citation type="journal article" date="2016" name="Nat. Commun.">
        <title>Extremotolerant tardigrade genome and improved radiotolerance of human cultured cells by tardigrade-unique protein.</title>
        <authorList>
            <person name="Hashimoto T."/>
            <person name="Horikawa D.D."/>
            <person name="Saito Y."/>
            <person name="Kuwahara H."/>
            <person name="Kozuka-Hata H."/>
            <person name="Shin-I T."/>
            <person name="Minakuchi Y."/>
            <person name="Ohishi K."/>
            <person name="Motoyama A."/>
            <person name="Aizu T."/>
            <person name="Enomoto A."/>
            <person name="Kondo K."/>
            <person name="Tanaka S."/>
            <person name="Hara Y."/>
            <person name="Koshikawa S."/>
            <person name="Sagara H."/>
            <person name="Miura T."/>
            <person name="Yokobori S."/>
            <person name="Miyagawa K."/>
            <person name="Suzuki Y."/>
            <person name="Kubo T."/>
            <person name="Oyama M."/>
            <person name="Kohara Y."/>
            <person name="Fujiyama A."/>
            <person name="Arakawa K."/>
            <person name="Katayama T."/>
            <person name="Toyoda A."/>
            <person name="Kunieda T."/>
        </authorList>
    </citation>
    <scope>NUCLEOTIDE SEQUENCE [LARGE SCALE GENOMIC DNA]</scope>
    <source>
        <strain evidence="6 7">YOKOZUNA-1</strain>
    </source>
</reference>
<gene>
    <name evidence="6" type="primary">RvY_07985-1</name>
    <name evidence="6" type="synonym">RvY_07985.1</name>
    <name evidence="6" type="ORF">RvY_07985</name>
</gene>
<dbReference type="InterPro" id="IPR003591">
    <property type="entry name" value="Leu-rich_rpt_typical-subtyp"/>
</dbReference>
<dbReference type="Pfam" id="PF13855">
    <property type="entry name" value="LRR_8"/>
    <property type="match status" value="3"/>
</dbReference>
<proteinExistence type="predicted"/>
<organism evidence="6 7">
    <name type="scientific">Ramazzottius varieornatus</name>
    <name type="common">Water bear</name>
    <name type="synonym">Tardigrade</name>
    <dbReference type="NCBI Taxonomy" id="947166"/>
    <lineage>
        <taxon>Eukaryota</taxon>
        <taxon>Metazoa</taxon>
        <taxon>Ecdysozoa</taxon>
        <taxon>Tardigrada</taxon>
        <taxon>Eutardigrada</taxon>
        <taxon>Parachela</taxon>
        <taxon>Hypsibioidea</taxon>
        <taxon>Ramazzottiidae</taxon>
        <taxon>Ramazzottius</taxon>
    </lineage>
</organism>
<evidence type="ECO:0000256" key="1">
    <source>
        <dbReference type="ARBA" id="ARBA00022614"/>
    </source>
</evidence>
<feature type="chain" id="PRO_5008898115" description="LRRCT domain-containing protein" evidence="4">
    <location>
        <begin position="21"/>
        <end position="680"/>
    </location>
</feature>
<dbReference type="PROSITE" id="PS51450">
    <property type="entry name" value="LRR"/>
    <property type="match status" value="4"/>
</dbReference>
<dbReference type="SMART" id="SM00082">
    <property type="entry name" value="LRRCT"/>
    <property type="match status" value="1"/>
</dbReference>
<dbReference type="SMART" id="SM00364">
    <property type="entry name" value="LRR_BAC"/>
    <property type="match status" value="4"/>
</dbReference>
<keyword evidence="2 4" id="KW-0732">Signal</keyword>
<dbReference type="AlphaFoldDB" id="A0A1D1V708"/>
<evidence type="ECO:0000313" key="6">
    <source>
        <dbReference type="EMBL" id="GAU96555.1"/>
    </source>
</evidence>
<dbReference type="InterPro" id="IPR050541">
    <property type="entry name" value="LRR_TM_domain-containing"/>
</dbReference>
<comment type="caution">
    <text evidence="6">The sequence shown here is derived from an EMBL/GenBank/DDBJ whole genome shotgun (WGS) entry which is preliminary data.</text>
</comment>
<evidence type="ECO:0000259" key="5">
    <source>
        <dbReference type="SMART" id="SM00082"/>
    </source>
</evidence>
<sequence length="680" mass="76160">MGDLPWIVFFLLALAHFSQAICPSVCECDTDSRNRRRVICSGGGITVPDDVSFSTLDSDVEVVMITGADDLPSNTFNMARSNFAGGPTSLKELHLSFSRLDSIGDRPFQDLNDLQLLNLSYNNIKFISENNFRNLSRLTELHLDNNQISSMPPLLTLRYLTSLKVLSLSNNDIDEVSDGTLDELSRRPRIQLEYLDLSNNPIGRNSAMGTTSTEPNSHTLSSFFFQEFSYLNTLKLSNTSLRNLPWESIQKFSQHLLDLDLSYNSFTSIQAQQLELTRLRNISLRGNPIERIDPGALHGLYLEVLDLGETSQNILAAHTFDGARMEKLILSDMKLDKGLQDALSGLEDDLVSLDVSGNPDLPLASRMFEFLPALREISLARMRLSSLPTGLFWHTNSLEVLDLAENRFRTVAFGVFQPLKELTFLNLSYNLLQDIPLVLATLPALADLDLTANRLQGFPSLMVNTLQYNNTHLRSIDLQQNPWRCDCAVSALLKWVRNRQSTESRPSAIIDNCWNYSDQDRFRVDNADCAVCFTPRALRGTLLRNVPERLLESCSTEPETIGYEEVIQCYTCRNPRQCERVGDMDIVNCDNTYGRVASCMKVEDDEGIKRGCGGPDMEGDDNCSTDLGPFRNFTMCACNSPLCNHGGFLRASADQMFAFISLSLITYGRILSLADSCKAK</sequence>
<evidence type="ECO:0000256" key="3">
    <source>
        <dbReference type="ARBA" id="ARBA00022737"/>
    </source>
</evidence>
<feature type="signal peptide" evidence="4">
    <location>
        <begin position="1"/>
        <end position="20"/>
    </location>
</feature>
<accession>A0A1D1V708</accession>
<keyword evidence="1" id="KW-0433">Leucine-rich repeat</keyword>
<keyword evidence="3" id="KW-0677">Repeat</keyword>
<dbReference type="InterPro" id="IPR032675">
    <property type="entry name" value="LRR_dom_sf"/>
</dbReference>
<dbReference type="EMBL" id="BDGG01000003">
    <property type="protein sequence ID" value="GAU96555.1"/>
    <property type="molecule type" value="Genomic_DNA"/>
</dbReference>
<dbReference type="OrthoDB" id="9229163at2759"/>
<evidence type="ECO:0000256" key="4">
    <source>
        <dbReference type="SAM" id="SignalP"/>
    </source>
</evidence>
<dbReference type="InterPro" id="IPR000483">
    <property type="entry name" value="Cys-rich_flank_reg_C"/>
</dbReference>
<dbReference type="Pfam" id="PF00560">
    <property type="entry name" value="LRR_1"/>
    <property type="match status" value="1"/>
</dbReference>
<dbReference type="GO" id="GO:0005886">
    <property type="term" value="C:plasma membrane"/>
    <property type="evidence" value="ECO:0007669"/>
    <property type="project" value="TreeGrafter"/>
</dbReference>
<dbReference type="SUPFAM" id="SSF52058">
    <property type="entry name" value="L domain-like"/>
    <property type="match status" value="2"/>
</dbReference>
<dbReference type="InterPro" id="IPR001611">
    <property type="entry name" value="Leu-rich_rpt"/>
</dbReference>
<dbReference type="PANTHER" id="PTHR24369:SF210">
    <property type="entry name" value="CHAOPTIN-RELATED"/>
    <property type="match status" value="1"/>
</dbReference>
<dbReference type="SMART" id="SM00369">
    <property type="entry name" value="LRR_TYP"/>
    <property type="match status" value="9"/>
</dbReference>
<dbReference type="PANTHER" id="PTHR24369">
    <property type="entry name" value="ANTIGEN BSP, PUTATIVE-RELATED"/>
    <property type="match status" value="1"/>
</dbReference>
<protein>
    <recommendedName>
        <fullName evidence="5">LRRCT domain-containing protein</fullName>
    </recommendedName>
</protein>
<evidence type="ECO:0000256" key="2">
    <source>
        <dbReference type="ARBA" id="ARBA00022729"/>
    </source>
</evidence>
<dbReference type="Gene3D" id="3.80.10.10">
    <property type="entry name" value="Ribonuclease Inhibitor"/>
    <property type="match status" value="3"/>
</dbReference>
<evidence type="ECO:0000313" key="7">
    <source>
        <dbReference type="Proteomes" id="UP000186922"/>
    </source>
</evidence>
<keyword evidence="7" id="KW-1185">Reference proteome</keyword>